<dbReference type="AlphaFoldDB" id="H0HT12"/>
<accession>H0HT12</accession>
<dbReference type="SUPFAM" id="SSF51905">
    <property type="entry name" value="FAD/NAD(P)-binding domain"/>
    <property type="match status" value="1"/>
</dbReference>
<dbReference type="Proteomes" id="UP000003250">
    <property type="component" value="Unassembled WGS sequence"/>
</dbReference>
<dbReference type="OrthoDB" id="8993739at2"/>
<dbReference type="Gene3D" id="3.30.9.10">
    <property type="entry name" value="D-Amino Acid Oxidase, subunit A, domain 2"/>
    <property type="match status" value="1"/>
</dbReference>
<evidence type="ECO:0000313" key="4">
    <source>
        <dbReference type="Proteomes" id="UP000003250"/>
    </source>
</evidence>
<sequence>MAEFPSKAKVVIIGLGGIVGASVAHHLIERGWDDIVGIDKSGIPTDIGSTAHASDFCYTTSHDFLSCWTTLYSIDFYEKMGHYARVGGLEVARVGDDARMDEIKRKVASGKAFGTRARLIDPAEIKERFPLIEESMVQGGMWDPDAGLVIPRSQTVAGKLVDQAEASGKLNAFANTPARSLIIENGRIKGVVTDRGTIMADHVVVCA</sequence>
<reference evidence="3 4" key="1">
    <citation type="journal article" date="2012" name="J. Bacteriol.">
        <title>Draft Genome Sequence of Mesorhizobium alhagi CCNWXJ12-2T, a Novel Salt-Resistant Species Isolated from the Desert of Northwestern China.</title>
        <authorList>
            <person name="Zhou M."/>
            <person name="Chen W."/>
            <person name="Chen H."/>
            <person name="Wei G."/>
        </authorList>
    </citation>
    <scope>NUCLEOTIDE SEQUENCE [LARGE SCALE GENOMIC DNA]</scope>
    <source>
        <strain evidence="3 4">CCNWXJ12-2</strain>
    </source>
</reference>
<dbReference type="InterPro" id="IPR036188">
    <property type="entry name" value="FAD/NAD-bd_sf"/>
</dbReference>
<name>H0HT12_9HYPH</name>
<feature type="domain" description="FAD dependent oxidoreductase" evidence="2">
    <location>
        <begin position="9"/>
        <end position="207"/>
    </location>
</feature>
<dbReference type="Gene3D" id="3.50.50.60">
    <property type="entry name" value="FAD/NAD(P)-binding domain"/>
    <property type="match status" value="1"/>
</dbReference>
<dbReference type="PANTHER" id="PTHR13847">
    <property type="entry name" value="SARCOSINE DEHYDROGENASE-RELATED"/>
    <property type="match status" value="1"/>
</dbReference>
<protein>
    <submittedName>
        <fullName evidence="3">Dimethylglycine dehydrogenase</fullName>
    </submittedName>
</protein>
<evidence type="ECO:0000313" key="3">
    <source>
        <dbReference type="EMBL" id="EHK56112.1"/>
    </source>
</evidence>
<dbReference type="GO" id="GO:0005737">
    <property type="term" value="C:cytoplasm"/>
    <property type="evidence" value="ECO:0007669"/>
    <property type="project" value="TreeGrafter"/>
</dbReference>
<dbReference type="RefSeq" id="WP_008836922.1">
    <property type="nucleotide sequence ID" value="NZ_AHAM01000135.1"/>
</dbReference>
<evidence type="ECO:0000259" key="2">
    <source>
        <dbReference type="Pfam" id="PF01266"/>
    </source>
</evidence>
<evidence type="ECO:0000256" key="1">
    <source>
        <dbReference type="ARBA" id="ARBA00023002"/>
    </source>
</evidence>
<keyword evidence="4" id="KW-1185">Reference proteome</keyword>
<keyword evidence="1" id="KW-0560">Oxidoreductase</keyword>
<proteinExistence type="predicted"/>
<feature type="non-terminal residue" evidence="3">
    <location>
        <position position="207"/>
    </location>
</feature>
<dbReference type="PANTHER" id="PTHR13847:SF287">
    <property type="entry name" value="FAD-DEPENDENT OXIDOREDUCTASE DOMAIN-CONTAINING PROTEIN 1"/>
    <property type="match status" value="1"/>
</dbReference>
<dbReference type="EMBL" id="AHAM01000135">
    <property type="protein sequence ID" value="EHK56112.1"/>
    <property type="molecule type" value="Genomic_DNA"/>
</dbReference>
<dbReference type="Pfam" id="PF01266">
    <property type="entry name" value="DAO"/>
    <property type="match status" value="1"/>
</dbReference>
<gene>
    <name evidence="3" type="ORF">MAXJ12_16516</name>
</gene>
<organism evidence="3 4">
    <name type="scientific">Mesorhizobium alhagi CCNWXJ12-2</name>
    <dbReference type="NCBI Taxonomy" id="1107882"/>
    <lineage>
        <taxon>Bacteria</taxon>
        <taxon>Pseudomonadati</taxon>
        <taxon>Pseudomonadota</taxon>
        <taxon>Alphaproteobacteria</taxon>
        <taxon>Hyphomicrobiales</taxon>
        <taxon>Phyllobacteriaceae</taxon>
        <taxon>Allomesorhizobium</taxon>
    </lineage>
</organism>
<dbReference type="InterPro" id="IPR006076">
    <property type="entry name" value="FAD-dep_OxRdtase"/>
</dbReference>
<dbReference type="GO" id="GO:0016491">
    <property type="term" value="F:oxidoreductase activity"/>
    <property type="evidence" value="ECO:0007669"/>
    <property type="project" value="UniProtKB-KW"/>
</dbReference>